<keyword evidence="7" id="KW-0812">Transmembrane</keyword>
<keyword evidence="3 7" id="KW-0808">Transferase</keyword>
<dbReference type="GO" id="GO:0042546">
    <property type="term" value="P:cell wall biogenesis"/>
    <property type="evidence" value="ECO:0007669"/>
    <property type="project" value="InterPro"/>
</dbReference>
<dbReference type="Pfam" id="PF03254">
    <property type="entry name" value="XG_FTase"/>
    <property type="match status" value="1"/>
</dbReference>
<dbReference type="OMA" id="KIPWLIM"/>
<dbReference type="FunFam" id="3.40.50.11340:FF:000005">
    <property type="entry name" value="Galactoside 2-alpha-L-fucosyltransferase"/>
    <property type="match status" value="1"/>
</dbReference>
<evidence type="ECO:0000256" key="7">
    <source>
        <dbReference type="RuleBase" id="RU367004"/>
    </source>
</evidence>
<keyword evidence="7" id="KW-0472">Membrane</keyword>
<dbReference type="PANTHER" id="PTHR31889">
    <property type="entry name" value="FUCOSYLTRANSFERASE 2-RELATED"/>
    <property type="match status" value="1"/>
</dbReference>
<dbReference type="STRING" id="29655.A0A0K9PLX6"/>
<evidence type="ECO:0000256" key="8">
    <source>
        <dbReference type="SAM" id="MobiDB-lite"/>
    </source>
</evidence>
<dbReference type="InterPro" id="IPR004938">
    <property type="entry name" value="XG_FTase"/>
</dbReference>
<gene>
    <name evidence="9" type="ORF">ZOSMA_21G00710</name>
</gene>
<dbReference type="PANTHER" id="PTHR31889:SF2">
    <property type="entry name" value="FUCOSYLTRANSFERASE 3"/>
    <property type="match status" value="1"/>
</dbReference>
<evidence type="ECO:0000313" key="9">
    <source>
        <dbReference type="EMBL" id="KMZ69217.1"/>
    </source>
</evidence>
<keyword evidence="6 7" id="KW-0961">Cell wall biogenesis/degradation</keyword>
<organism evidence="9 10">
    <name type="scientific">Zostera marina</name>
    <name type="common">Eelgrass</name>
    <dbReference type="NCBI Taxonomy" id="29655"/>
    <lineage>
        <taxon>Eukaryota</taxon>
        <taxon>Viridiplantae</taxon>
        <taxon>Streptophyta</taxon>
        <taxon>Embryophyta</taxon>
        <taxon>Tracheophyta</taxon>
        <taxon>Spermatophyta</taxon>
        <taxon>Magnoliopsida</taxon>
        <taxon>Liliopsida</taxon>
        <taxon>Zosteraceae</taxon>
        <taxon>Zostera</taxon>
    </lineage>
</organism>
<keyword evidence="4 7" id="KW-0333">Golgi apparatus</keyword>
<proteinExistence type="inferred from homology"/>
<protein>
    <recommendedName>
        <fullName evidence="7">Fucosyltransferase</fullName>
        <ecNumber evidence="7">2.4.1.-</ecNumber>
    </recommendedName>
</protein>
<dbReference type="GO" id="GO:0032580">
    <property type="term" value="C:Golgi cisterna membrane"/>
    <property type="evidence" value="ECO:0007669"/>
    <property type="project" value="UniProtKB-SubCell"/>
</dbReference>
<dbReference type="EC" id="2.4.1.-" evidence="7"/>
<dbReference type="OrthoDB" id="428346at2759"/>
<comment type="subcellular location">
    <subcellularLocation>
        <location evidence="7">Golgi apparatus</location>
        <location evidence="7">Golgi stack membrane</location>
        <topology evidence="7">Single-pass type II membrane protein</topology>
    </subcellularLocation>
</comment>
<evidence type="ECO:0000313" key="10">
    <source>
        <dbReference type="Proteomes" id="UP000036987"/>
    </source>
</evidence>
<dbReference type="GO" id="GO:0009969">
    <property type="term" value="P:xyloglucan biosynthetic process"/>
    <property type="evidence" value="ECO:0000318"/>
    <property type="project" value="GO_Central"/>
</dbReference>
<comment type="caution">
    <text evidence="9">The sequence shown here is derived from an EMBL/GenBank/DDBJ whole genome shotgun (WGS) entry which is preliminary data.</text>
</comment>
<feature type="transmembrane region" description="Helical" evidence="7">
    <location>
        <begin position="46"/>
        <end position="66"/>
    </location>
</feature>
<keyword evidence="10" id="KW-1185">Reference proteome</keyword>
<dbReference type="Proteomes" id="UP000036987">
    <property type="component" value="Unassembled WGS sequence"/>
</dbReference>
<name>A0A0K9PLX6_ZOSMR</name>
<keyword evidence="5" id="KW-0325">Glycoprotein</keyword>
<comment type="function">
    <text evidence="7">May be involved in cell wall biosynthesis.</text>
</comment>
<dbReference type="GO" id="GO:0071555">
    <property type="term" value="P:cell wall organization"/>
    <property type="evidence" value="ECO:0007669"/>
    <property type="project" value="UniProtKB-UniRule"/>
</dbReference>
<dbReference type="GO" id="GO:0008107">
    <property type="term" value="F:galactoside 2-alpha-L-fucosyltransferase activity"/>
    <property type="evidence" value="ECO:0007669"/>
    <property type="project" value="InterPro"/>
</dbReference>
<feature type="region of interest" description="Disordered" evidence="8">
    <location>
        <begin position="1"/>
        <end position="29"/>
    </location>
</feature>
<evidence type="ECO:0000256" key="6">
    <source>
        <dbReference type="ARBA" id="ARBA00023316"/>
    </source>
</evidence>
<keyword evidence="2 7" id="KW-0328">Glycosyltransferase</keyword>
<evidence type="ECO:0000256" key="4">
    <source>
        <dbReference type="ARBA" id="ARBA00023034"/>
    </source>
</evidence>
<evidence type="ECO:0000256" key="5">
    <source>
        <dbReference type="ARBA" id="ARBA00023180"/>
    </source>
</evidence>
<dbReference type="Gene3D" id="3.40.50.11350">
    <property type="match status" value="1"/>
</dbReference>
<reference evidence="10" key="1">
    <citation type="journal article" date="2016" name="Nature">
        <title>The genome of the seagrass Zostera marina reveals angiosperm adaptation to the sea.</title>
        <authorList>
            <person name="Olsen J.L."/>
            <person name="Rouze P."/>
            <person name="Verhelst B."/>
            <person name="Lin Y.-C."/>
            <person name="Bayer T."/>
            <person name="Collen J."/>
            <person name="Dattolo E."/>
            <person name="De Paoli E."/>
            <person name="Dittami S."/>
            <person name="Maumus F."/>
            <person name="Michel G."/>
            <person name="Kersting A."/>
            <person name="Lauritano C."/>
            <person name="Lohaus R."/>
            <person name="Toepel M."/>
            <person name="Tonon T."/>
            <person name="Vanneste K."/>
            <person name="Amirebrahimi M."/>
            <person name="Brakel J."/>
            <person name="Bostroem C."/>
            <person name="Chovatia M."/>
            <person name="Grimwood J."/>
            <person name="Jenkins J.W."/>
            <person name="Jueterbock A."/>
            <person name="Mraz A."/>
            <person name="Stam W.T."/>
            <person name="Tice H."/>
            <person name="Bornberg-Bauer E."/>
            <person name="Green P.J."/>
            <person name="Pearson G.A."/>
            <person name="Procaccini G."/>
            <person name="Duarte C.M."/>
            <person name="Schmutz J."/>
            <person name="Reusch T.B.H."/>
            <person name="Van de Peer Y."/>
        </authorList>
    </citation>
    <scope>NUCLEOTIDE SEQUENCE [LARGE SCALE GENOMIC DNA]</scope>
    <source>
        <strain evidence="10">cv. Finnish</strain>
    </source>
</reference>
<dbReference type="Gene3D" id="3.40.50.11340">
    <property type="match status" value="1"/>
</dbReference>
<accession>A0A0K9PLX6</accession>
<dbReference type="EMBL" id="LFYR01000785">
    <property type="protein sequence ID" value="KMZ69217.1"/>
    <property type="molecule type" value="Genomic_DNA"/>
</dbReference>
<evidence type="ECO:0000256" key="3">
    <source>
        <dbReference type="ARBA" id="ARBA00022679"/>
    </source>
</evidence>
<sequence length="585" mass="66434">MKRSKRRIPSSPQLDLEGPSNDQPEMLEKSPYTGAIAGGRISSSCFLVRFLMTCLLLISALIIIVICVDVRFRQRSSSELHIVDDALLRITGKGLSDEDIAVVTKSTSRSKHLGGLLAVDSDDKHCVSKHESFLIRRRSHHRKPSTYLQERLRSYESLHRQCSPHTDSYNKSMTHWLVKSNPSGSSPPQSDCRYLVWISYSGLGNRMLSLTSAFLYALLTNRVLLIDRRGGVEMDELFCNPFPQGSPSWILPPDFALSQQELDRLGKHSPSGYGNMVKRNKVENNGYIYVHLSHDYDEKDKLFFCDKDQAFLQRIPLMVLRSNNYFAPSMFLIESYEEELTKLFPEKDTVFHHLGRYLFHPSNTAWGLITRYYQAYLAMADERIGIQIRVFDDETGPFEYVIDQILSCTSNNKLLPDVSLNKSSPPSKPKPKSKALLLTSLSSGYFERLRNRYWEHPTINGDVISVHQPSQEEHQKTDSHSHNMKAWAEMYLLSLTDVLVTSSWSTFGYVAQGLGGLTPWILTKSENRTVPVPACVQATSMEPCFHAPPFYNCKTGAGIDTGTLVPHVKHCEDMTWGLKLVRNNE</sequence>
<evidence type="ECO:0000256" key="2">
    <source>
        <dbReference type="ARBA" id="ARBA00022676"/>
    </source>
</evidence>
<keyword evidence="7" id="KW-1133">Transmembrane helix</keyword>
<comment type="similarity">
    <text evidence="1 7">Belongs to the glycosyltransferase 37 family.</text>
</comment>
<evidence type="ECO:0000256" key="1">
    <source>
        <dbReference type="ARBA" id="ARBA00010481"/>
    </source>
</evidence>
<dbReference type="AlphaFoldDB" id="A0A0K9PLX6"/>